<evidence type="ECO:0000313" key="5">
    <source>
        <dbReference type="Proteomes" id="UP000603453"/>
    </source>
</evidence>
<organism evidence="4 5">
    <name type="scientific">Mucor saturninus</name>
    <dbReference type="NCBI Taxonomy" id="64648"/>
    <lineage>
        <taxon>Eukaryota</taxon>
        <taxon>Fungi</taxon>
        <taxon>Fungi incertae sedis</taxon>
        <taxon>Mucoromycota</taxon>
        <taxon>Mucoromycotina</taxon>
        <taxon>Mucoromycetes</taxon>
        <taxon>Mucorales</taxon>
        <taxon>Mucorineae</taxon>
        <taxon>Mucoraceae</taxon>
        <taxon>Mucor</taxon>
    </lineage>
</organism>
<feature type="domain" description="RlpA-like protein double-psi beta-barrel" evidence="3">
    <location>
        <begin position="114"/>
        <end position="160"/>
    </location>
</feature>
<dbReference type="CDD" id="cd22191">
    <property type="entry name" value="DPBB_RlpA_EXP_N-like"/>
    <property type="match status" value="1"/>
</dbReference>
<reference evidence="4" key="1">
    <citation type="submission" date="2020-12" db="EMBL/GenBank/DDBJ databases">
        <title>Metabolic potential, ecology and presence of endohyphal bacteria is reflected in genomic diversity of Mucoromycotina.</title>
        <authorList>
            <person name="Muszewska A."/>
            <person name="Okrasinska A."/>
            <person name="Steczkiewicz K."/>
            <person name="Drgas O."/>
            <person name="Orlowska M."/>
            <person name="Perlinska-Lenart U."/>
            <person name="Aleksandrzak-Piekarczyk T."/>
            <person name="Szatraj K."/>
            <person name="Zielenkiewicz U."/>
            <person name="Pilsyk S."/>
            <person name="Malc E."/>
            <person name="Mieczkowski P."/>
            <person name="Kruszewska J.S."/>
            <person name="Biernat P."/>
            <person name="Pawlowska J."/>
        </authorList>
    </citation>
    <scope>NUCLEOTIDE SEQUENCE</scope>
    <source>
        <strain evidence="4">WA0000017839</strain>
    </source>
</reference>
<dbReference type="InterPro" id="IPR036908">
    <property type="entry name" value="RlpA-like_sf"/>
</dbReference>
<dbReference type="InterPro" id="IPR009009">
    <property type="entry name" value="RlpA-like_DPBB"/>
</dbReference>
<dbReference type="OrthoDB" id="406505at2759"/>
<evidence type="ECO:0000259" key="3">
    <source>
        <dbReference type="Pfam" id="PF03330"/>
    </source>
</evidence>
<accession>A0A8H7QXF7</accession>
<keyword evidence="1 2" id="KW-0732">Signal</keyword>
<proteinExistence type="predicted"/>
<dbReference type="AlphaFoldDB" id="A0A8H7QXF7"/>
<dbReference type="InterPro" id="IPR051477">
    <property type="entry name" value="Expansin_CellWall"/>
</dbReference>
<comment type="caution">
    <text evidence="4">The sequence shown here is derived from an EMBL/GenBank/DDBJ whole genome shotgun (WGS) entry which is preliminary data.</text>
</comment>
<dbReference type="EMBL" id="JAEPRD010000088">
    <property type="protein sequence ID" value="KAG2200065.1"/>
    <property type="molecule type" value="Genomic_DNA"/>
</dbReference>
<gene>
    <name evidence="4" type="ORF">INT47_007710</name>
</gene>
<name>A0A8H7QXF7_9FUNG</name>
<dbReference type="PANTHER" id="PTHR31836:SF28">
    <property type="entry name" value="SRCR DOMAIN-CONTAINING PROTEIN-RELATED"/>
    <property type="match status" value="1"/>
</dbReference>
<sequence>MKFTVIAFATACMLSLSTMVTAQDDYVVADKNKPQNPELVDFGLSGFVIKKRDTKGRLYKRGQSSGKGTFFSPNRGSCGWKNSKNDLVVAVNEKDMGNKKKGGRNVNCGRLVEIVNDAGKKVRAKVVDTCPGCGKGDLDLSPAAFIKLAPFSKGVVKIQWKYVN</sequence>
<evidence type="ECO:0000313" key="4">
    <source>
        <dbReference type="EMBL" id="KAG2200065.1"/>
    </source>
</evidence>
<evidence type="ECO:0000256" key="1">
    <source>
        <dbReference type="ARBA" id="ARBA00022729"/>
    </source>
</evidence>
<dbReference type="Proteomes" id="UP000603453">
    <property type="component" value="Unassembled WGS sequence"/>
</dbReference>
<dbReference type="Gene3D" id="2.40.40.10">
    <property type="entry name" value="RlpA-like domain"/>
    <property type="match status" value="1"/>
</dbReference>
<keyword evidence="5" id="KW-1185">Reference proteome</keyword>
<feature type="signal peptide" evidence="2">
    <location>
        <begin position="1"/>
        <end position="22"/>
    </location>
</feature>
<protein>
    <recommendedName>
        <fullName evidence="3">RlpA-like protein double-psi beta-barrel domain-containing protein</fullName>
    </recommendedName>
</protein>
<dbReference type="PANTHER" id="PTHR31836">
    <property type="match status" value="1"/>
</dbReference>
<dbReference type="SUPFAM" id="SSF50685">
    <property type="entry name" value="Barwin-like endoglucanases"/>
    <property type="match status" value="1"/>
</dbReference>
<evidence type="ECO:0000256" key="2">
    <source>
        <dbReference type="SAM" id="SignalP"/>
    </source>
</evidence>
<feature type="chain" id="PRO_5034153254" description="RlpA-like protein double-psi beta-barrel domain-containing protein" evidence="2">
    <location>
        <begin position="23"/>
        <end position="164"/>
    </location>
</feature>
<dbReference type="Pfam" id="PF03330">
    <property type="entry name" value="DPBB_1"/>
    <property type="match status" value="1"/>
</dbReference>